<evidence type="ECO:0000313" key="1">
    <source>
        <dbReference type="EMBL" id="ABK24166.1"/>
    </source>
</evidence>
<proteinExistence type="evidence at transcript level"/>
<organism evidence="1">
    <name type="scientific">Picea sitchensis</name>
    <name type="common">Sitka spruce</name>
    <name type="synonym">Pinus sitchensis</name>
    <dbReference type="NCBI Taxonomy" id="3332"/>
    <lineage>
        <taxon>Eukaryota</taxon>
        <taxon>Viridiplantae</taxon>
        <taxon>Streptophyta</taxon>
        <taxon>Embryophyta</taxon>
        <taxon>Tracheophyta</taxon>
        <taxon>Spermatophyta</taxon>
        <taxon>Pinopsida</taxon>
        <taxon>Pinidae</taxon>
        <taxon>Conifers I</taxon>
        <taxon>Pinales</taxon>
        <taxon>Pinaceae</taxon>
        <taxon>Picea</taxon>
    </lineage>
</organism>
<dbReference type="AlphaFoldDB" id="A9NU55"/>
<sequence>MATGILFWGWPLRSTSSPVSHSGCKIVLGLSVTGTTSGSLFEMLGCAGGCWFLSGEFESDSCTISFLFCFYVFELCCLNFCWALCASESFCGLALAS</sequence>
<protein>
    <submittedName>
        <fullName evidence="1">Uncharacterized protein</fullName>
    </submittedName>
</protein>
<accession>A9NU55</accession>
<dbReference type="EMBL" id="EF084857">
    <property type="protein sequence ID" value="ABK24166.1"/>
    <property type="molecule type" value="mRNA"/>
</dbReference>
<name>A9NU55_PICSI</name>
<reference evidence="1" key="1">
    <citation type="journal article" date="2008" name="BMC Genomics">
        <title>A conifer genomics resource of 200,000 spruce (Picea spp.) ESTs and 6,464 high-quality, sequence-finished full-length cDNAs for Sitka spruce (Picea sitchensis).</title>
        <authorList>
            <person name="Ralph S.G."/>
            <person name="Chun H.J."/>
            <person name="Kolosova N."/>
            <person name="Cooper D."/>
            <person name="Oddy C."/>
            <person name="Ritland C.E."/>
            <person name="Kirkpatrick R."/>
            <person name="Moore R."/>
            <person name="Barber S."/>
            <person name="Holt R.A."/>
            <person name="Jones S.J."/>
            <person name="Marra M.A."/>
            <person name="Douglas C.J."/>
            <person name="Ritland K."/>
            <person name="Bohlmann J."/>
        </authorList>
    </citation>
    <scope>NUCLEOTIDE SEQUENCE</scope>
    <source>
        <tissue evidence="1">Bark</tissue>
    </source>
</reference>